<keyword evidence="1" id="KW-0677">Repeat</keyword>
<dbReference type="AlphaFoldDB" id="A0ABD1VZS9"/>
<gene>
    <name evidence="2" type="ORF">Adt_03882</name>
</gene>
<evidence type="ECO:0000256" key="1">
    <source>
        <dbReference type="ARBA" id="ARBA00022737"/>
    </source>
</evidence>
<evidence type="ECO:0000313" key="2">
    <source>
        <dbReference type="EMBL" id="KAL2542904.1"/>
    </source>
</evidence>
<keyword evidence="3" id="KW-1185">Reference proteome</keyword>
<name>A0ABD1VZS9_9LAMI</name>
<dbReference type="Gene3D" id="1.25.40.10">
    <property type="entry name" value="Tetratricopeptide repeat domain"/>
    <property type="match status" value="1"/>
</dbReference>
<dbReference type="EMBL" id="JBFOLK010000001">
    <property type="protein sequence ID" value="KAL2542904.1"/>
    <property type="molecule type" value="Genomic_DNA"/>
</dbReference>
<dbReference type="Proteomes" id="UP001604336">
    <property type="component" value="Unassembled WGS sequence"/>
</dbReference>
<dbReference type="InterPro" id="IPR011990">
    <property type="entry name" value="TPR-like_helical_dom_sf"/>
</dbReference>
<reference evidence="3" key="1">
    <citation type="submission" date="2024-07" db="EMBL/GenBank/DDBJ databases">
        <title>Two chromosome-level genome assemblies of Korean endemic species Abeliophyllum distichum and Forsythia ovata (Oleaceae).</title>
        <authorList>
            <person name="Jang H."/>
        </authorList>
    </citation>
    <scope>NUCLEOTIDE SEQUENCE [LARGE SCALE GENOMIC DNA]</scope>
</reference>
<dbReference type="InterPro" id="IPR002885">
    <property type="entry name" value="PPR_rpt"/>
</dbReference>
<evidence type="ECO:0000313" key="3">
    <source>
        <dbReference type="Proteomes" id="UP001604336"/>
    </source>
</evidence>
<dbReference type="PANTHER" id="PTHR47926:SF352">
    <property type="entry name" value="REPEAT-CONTAINING PROTEIN, PUTATIVE-RELATED"/>
    <property type="match status" value="1"/>
</dbReference>
<sequence length="121" mass="13823">MKQLKQIHAQTITWGLGTNSFALSRILDFCSDPLHGCLSYGYKIFEQIQNPTICIHNTMIKGFLLRDKNIKSIDIFKDMLRNGMCPDNYTLPYVLKACAKMKKFGSWGVSSWVLLEIGFLV</sequence>
<dbReference type="NCBIfam" id="TIGR00756">
    <property type="entry name" value="PPR"/>
    <property type="match status" value="1"/>
</dbReference>
<dbReference type="PANTHER" id="PTHR47926">
    <property type="entry name" value="PENTATRICOPEPTIDE REPEAT-CONTAINING PROTEIN"/>
    <property type="match status" value="1"/>
</dbReference>
<dbReference type="InterPro" id="IPR046960">
    <property type="entry name" value="PPR_At4g14850-like_plant"/>
</dbReference>
<organism evidence="2 3">
    <name type="scientific">Abeliophyllum distichum</name>
    <dbReference type="NCBI Taxonomy" id="126358"/>
    <lineage>
        <taxon>Eukaryota</taxon>
        <taxon>Viridiplantae</taxon>
        <taxon>Streptophyta</taxon>
        <taxon>Embryophyta</taxon>
        <taxon>Tracheophyta</taxon>
        <taxon>Spermatophyta</taxon>
        <taxon>Magnoliopsida</taxon>
        <taxon>eudicotyledons</taxon>
        <taxon>Gunneridae</taxon>
        <taxon>Pentapetalae</taxon>
        <taxon>asterids</taxon>
        <taxon>lamiids</taxon>
        <taxon>Lamiales</taxon>
        <taxon>Oleaceae</taxon>
        <taxon>Forsythieae</taxon>
        <taxon>Abeliophyllum</taxon>
    </lineage>
</organism>
<comment type="caution">
    <text evidence="2">The sequence shown here is derived from an EMBL/GenBank/DDBJ whole genome shotgun (WGS) entry which is preliminary data.</text>
</comment>
<dbReference type="Pfam" id="PF13041">
    <property type="entry name" value="PPR_2"/>
    <property type="match status" value="1"/>
</dbReference>
<proteinExistence type="predicted"/>
<accession>A0ABD1VZS9</accession>
<protein>
    <submittedName>
        <fullName evidence="2">Pentatricopeptide repeat-containing protein</fullName>
    </submittedName>
</protein>